<dbReference type="InterPro" id="IPR035994">
    <property type="entry name" value="Nucleoside_phosphorylase_sf"/>
</dbReference>
<gene>
    <name evidence="1" type="ORF">J7T54_004001</name>
</gene>
<dbReference type="Proteomes" id="UP001055219">
    <property type="component" value="Unassembled WGS sequence"/>
</dbReference>
<dbReference type="GO" id="GO:0003824">
    <property type="term" value="F:catalytic activity"/>
    <property type="evidence" value="ECO:0007669"/>
    <property type="project" value="InterPro"/>
</dbReference>
<organism evidence="1 2">
    <name type="scientific">Emericellopsis cladophorae</name>
    <dbReference type="NCBI Taxonomy" id="2686198"/>
    <lineage>
        <taxon>Eukaryota</taxon>
        <taxon>Fungi</taxon>
        <taxon>Dikarya</taxon>
        <taxon>Ascomycota</taxon>
        <taxon>Pezizomycotina</taxon>
        <taxon>Sordariomycetes</taxon>
        <taxon>Hypocreomycetidae</taxon>
        <taxon>Hypocreales</taxon>
        <taxon>Bionectriaceae</taxon>
        <taxon>Emericellopsis</taxon>
    </lineage>
</organism>
<dbReference type="PANTHER" id="PTHR46082">
    <property type="entry name" value="ATP/GTP-BINDING PROTEIN-RELATED"/>
    <property type="match status" value="1"/>
</dbReference>
<evidence type="ECO:0008006" key="3">
    <source>
        <dbReference type="Google" id="ProtNLM"/>
    </source>
</evidence>
<keyword evidence="2" id="KW-1185">Reference proteome</keyword>
<sequence>MKSGEERDRIAAKQNLIDFEMEGAGAWAEVPCIVVKVVCDYADSHKDKAWQDFAAATAASVAKAILGRYAAHDGDRASNQPNAIVMSDPKRYTVGWLSAISTESVAAQQFLDERHDPPEYTAPHDNNVYVLGRMGRHNVVMASLPDGESGTTTAVTVARDMLHSFPNIRVGLLVGIGGGAPSRKSDVRLGDIVVSSRSGEHKQDGVFRYDYGKSIQGQEFQHTQLLDQPPMLLRIAVGALKTRYEADGHDLKDQVEKD</sequence>
<proteinExistence type="predicted"/>
<evidence type="ECO:0000313" key="2">
    <source>
        <dbReference type="Proteomes" id="UP001055219"/>
    </source>
</evidence>
<dbReference type="Gene3D" id="3.40.50.1580">
    <property type="entry name" value="Nucleoside phosphorylase domain"/>
    <property type="match status" value="2"/>
</dbReference>
<dbReference type="SUPFAM" id="SSF53167">
    <property type="entry name" value="Purine and uridine phosphorylases"/>
    <property type="match status" value="2"/>
</dbReference>
<reference evidence="1" key="1">
    <citation type="journal article" date="2021" name="J Fungi (Basel)">
        <title>Genomic and Metabolomic Analyses of the Marine Fungus Emericellopsis cladophorae: Insights into Saltwater Adaptability Mechanisms and Its Biosynthetic Potential.</title>
        <authorList>
            <person name="Goncalves M.F.M."/>
            <person name="Hilario S."/>
            <person name="Van de Peer Y."/>
            <person name="Esteves A.C."/>
            <person name="Alves A."/>
        </authorList>
    </citation>
    <scope>NUCLEOTIDE SEQUENCE</scope>
    <source>
        <strain evidence="1">MUM 19.33</strain>
    </source>
</reference>
<name>A0A9P9XUG4_9HYPO</name>
<comment type="caution">
    <text evidence="1">The sequence shown here is derived from an EMBL/GenBank/DDBJ whole genome shotgun (WGS) entry which is preliminary data.</text>
</comment>
<dbReference type="OrthoDB" id="1577640at2759"/>
<protein>
    <recommendedName>
        <fullName evidence="3">Nucleoside phosphorylase domain-containing protein</fullName>
    </recommendedName>
</protein>
<dbReference type="EMBL" id="JAGIXG020000152">
    <property type="protein sequence ID" value="KAI6777614.1"/>
    <property type="molecule type" value="Genomic_DNA"/>
</dbReference>
<dbReference type="GeneID" id="75830492"/>
<dbReference type="InterPro" id="IPR053137">
    <property type="entry name" value="NLR-like"/>
</dbReference>
<dbReference type="AlphaFoldDB" id="A0A9P9XUG4"/>
<reference evidence="1" key="2">
    <citation type="submission" date="2022-07" db="EMBL/GenBank/DDBJ databases">
        <authorList>
            <person name="Goncalves M.F.M."/>
            <person name="Hilario S."/>
            <person name="Van De Peer Y."/>
            <person name="Esteves A.C."/>
            <person name="Alves A."/>
        </authorList>
    </citation>
    <scope>NUCLEOTIDE SEQUENCE</scope>
    <source>
        <strain evidence="1">MUM 19.33</strain>
    </source>
</reference>
<dbReference type="RefSeq" id="XP_051358470.1">
    <property type="nucleotide sequence ID" value="XM_051510650.1"/>
</dbReference>
<accession>A0A9P9XUG4</accession>
<dbReference type="PANTHER" id="PTHR46082:SF11">
    <property type="entry name" value="AAA+ ATPASE DOMAIN-CONTAINING PROTEIN-RELATED"/>
    <property type="match status" value="1"/>
</dbReference>
<dbReference type="GO" id="GO:0009116">
    <property type="term" value="P:nucleoside metabolic process"/>
    <property type="evidence" value="ECO:0007669"/>
    <property type="project" value="InterPro"/>
</dbReference>
<evidence type="ECO:0000313" key="1">
    <source>
        <dbReference type="EMBL" id="KAI6777614.1"/>
    </source>
</evidence>